<dbReference type="InterPro" id="IPR010031">
    <property type="entry name" value="FAD_lactone_oxidase-like"/>
</dbReference>
<dbReference type="RefSeq" id="WP_093972684.1">
    <property type="nucleotide sequence ID" value="NZ_FXXQ01000002.1"/>
</dbReference>
<dbReference type="PROSITE" id="PS51387">
    <property type="entry name" value="FAD_PCMH"/>
    <property type="match status" value="1"/>
</dbReference>
<name>A0A238IWD4_9RHOB</name>
<gene>
    <name evidence="3" type="primary">dprE1_1</name>
    <name evidence="3" type="ORF">BOA8489_00804</name>
</gene>
<dbReference type="InterPro" id="IPR016169">
    <property type="entry name" value="FAD-bd_PCMH_sub2"/>
</dbReference>
<dbReference type="GO" id="GO:0016899">
    <property type="term" value="F:oxidoreductase activity, acting on the CH-OH group of donors, oxygen as acceptor"/>
    <property type="evidence" value="ECO:0007669"/>
    <property type="project" value="InterPro"/>
</dbReference>
<dbReference type="PANTHER" id="PTHR43762">
    <property type="entry name" value="L-GULONOLACTONE OXIDASE"/>
    <property type="match status" value="1"/>
</dbReference>
<reference evidence="4" key="1">
    <citation type="submission" date="2017-05" db="EMBL/GenBank/DDBJ databases">
        <authorList>
            <person name="Rodrigo-Torres L."/>
            <person name="Arahal R. D."/>
            <person name="Lucena T."/>
        </authorList>
    </citation>
    <scope>NUCLEOTIDE SEQUENCE [LARGE SCALE GENOMIC DNA]</scope>
    <source>
        <strain evidence="4">CECT 8489</strain>
    </source>
</reference>
<protein>
    <submittedName>
        <fullName evidence="3">Putative decaprenylphosphoryl-beta-D-ribose oxidase</fullName>
        <ecNumber evidence="3">1.-.-.-</ecNumber>
    </submittedName>
</protein>
<dbReference type="GO" id="GO:0071949">
    <property type="term" value="F:FAD binding"/>
    <property type="evidence" value="ECO:0007669"/>
    <property type="project" value="InterPro"/>
</dbReference>
<evidence type="ECO:0000256" key="1">
    <source>
        <dbReference type="ARBA" id="ARBA00022827"/>
    </source>
</evidence>
<evidence type="ECO:0000313" key="3">
    <source>
        <dbReference type="EMBL" id="SMX22706.1"/>
    </source>
</evidence>
<organism evidence="3 4">
    <name type="scientific">Boseongicola aestuarii</name>
    <dbReference type="NCBI Taxonomy" id="1470561"/>
    <lineage>
        <taxon>Bacteria</taxon>
        <taxon>Pseudomonadati</taxon>
        <taxon>Pseudomonadota</taxon>
        <taxon>Alphaproteobacteria</taxon>
        <taxon>Rhodobacterales</taxon>
        <taxon>Paracoccaceae</taxon>
        <taxon>Boseongicola</taxon>
    </lineage>
</organism>
<dbReference type="EMBL" id="FXXQ01000002">
    <property type="protein sequence ID" value="SMX22706.1"/>
    <property type="molecule type" value="Genomic_DNA"/>
</dbReference>
<feature type="domain" description="FAD-binding PCMH-type" evidence="2">
    <location>
        <begin position="14"/>
        <end position="180"/>
    </location>
</feature>
<evidence type="ECO:0000313" key="4">
    <source>
        <dbReference type="Proteomes" id="UP000201838"/>
    </source>
</evidence>
<keyword evidence="4" id="KW-1185">Reference proteome</keyword>
<dbReference type="Proteomes" id="UP000201838">
    <property type="component" value="Unassembled WGS sequence"/>
</dbReference>
<dbReference type="OrthoDB" id="143770at2"/>
<evidence type="ECO:0000259" key="2">
    <source>
        <dbReference type="PROSITE" id="PS51387"/>
    </source>
</evidence>
<dbReference type="InterPro" id="IPR006094">
    <property type="entry name" value="Oxid_FAD_bind_N"/>
</dbReference>
<keyword evidence="3" id="KW-0560">Oxidoreductase</keyword>
<dbReference type="InterPro" id="IPR036318">
    <property type="entry name" value="FAD-bd_PCMH-like_sf"/>
</dbReference>
<proteinExistence type="predicted"/>
<dbReference type="SUPFAM" id="SSF56176">
    <property type="entry name" value="FAD-binding/transporter-associated domain-like"/>
    <property type="match status" value="1"/>
</dbReference>
<dbReference type="AlphaFoldDB" id="A0A238IWD4"/>
<dbReference type="PANTHER" id="PTHR43762:SF1">
    <property type="entry name" value="D-ARABINONO-1,4-LACTONE OXIDASE"/>
    <property type="match status" value="1"/>
</dbReference>
<dbReference type="Pfam" id="PF01565">
    <property type="entry name" value="FAD_binding_4"/>
    <property type="match status" value="1"/>
</dbReference>
<sequence length="436" mass="47237">MTWKTTDYCGWGRVHSAHGPLARPERASALATIAEKTPAPAVGMRRSYGDACLNDAGRMIDMTRMDRVLEFDPATGALHIEAGAQIGQILKIFAPKGWLPPVMPGTGFATVGGAIAMDVHGKNHHGAGSFGMHVTEITLMMPKGPKVVTPAKNSALFKATVGGLGQTGPIMSARLQMLRAKGDVMIVTERRVEAWNEFLALLDASEATYTVGWIDATARGDQLGRGILEEAETGAGLIPPAKRGKRIPFDAPDMALSPTVVRTFNAAYWRRVPDKGRTVVKHIDNFFFPLDKIHDWNRLYGKSGFHQFQCVVPIEAADDLRAMLERIAGSGLASPLAVLKRMGPGRAGYMSFPMEGYTLAVDFPNRAAARRLIGELEAATVVAGGRIYLAKDALAGPDTVRGMYPEFAAWSKTVQKADPDGHYMTDLVRRLKLRTA</sequence>
<dbReference type="Gene3D" id="3.30.465.10">
    <property type="match status" value="1"/>
</dbReference>
<accession>A0A238IWD4</accession>
<dbReference type="InterPro" id="IPR016166">
    <property type="entry name" value="FAD-bd_PCMH"/>
</dbReference>
<keyword evidence="1" id="KW-0274">FAD</keyword>
<dbReference type="EC" id="1.-.-.-" evidence="3"/>
<keyword evidence="1" id="KW-0285">Flavoprotein</keyword>